<gene>
    <name evidence="3" type="ORF">OXX778_LOCUS17825</name>
</gene>
<comment type="caution">
    <text evidence="3">The sequence shown here is derived from an EMBL/GenBank/DDBJ whole genome shotgun (WGS) entry which is preliminary data.</text>
</comment>
<organism evidence="3 4">
    <name type="scientific">Brachionus calyciflorus</name>
    <dbReference type="NCBI Taxonomy" id="104777"/>
    <lineage>
        <taxon>Eukaryota</taxon>
        <taxon>Metazoa</taxon>
        <taxon>Spiralia</taxon>
        <taxon>Gnathifera</taxon>
        <taxon>Rotifera</taxon>
        <taxon>Eurotatoria</taxon>
        <taxon>Monogononta</taxon>
        <taxon>Pseudotrocha</taxon>
        <taxon>Ploima</taxon>
        <taxon>Brachionidae</taxon>
        <taxon>Brachionus</taxon>
    </lineage>
</organism>
<dbReference type="SUPFAM" id="SSF54001">
    <property type="entry name" value="Cysteine proteinases"/>
    <property type="match status" value="1"/>
</dbReference>
<reference evidence="3" key="1">
    <citation type="submission" date="2021-02" db="EMBL/GenBank/DDBJ databases">
        <authorList>
            <person name="Nowell W R."/>
        </authorList>
    </citation>
    <scope>NUCLEOTIDE SEQUENCE</scope>
    <source>
        <strain evidence="3">Ploen Becks lab</strain>
    </source>
</reference>
<feature type="domain" description="USP" evidence="2">
    <location>
        <begin position="1"/>
        <end position="41"/>
    </location>
</feature>
<proteinExistence type="predicted"/>
<evidence type="ECO:0000259" key="2">
    <source>
        <dbReference type="PROSITE" id="PS50235"/>
    </source>
</evidence>
<keyword evidence="4" id="KW-1185">Reference proteome</keyword>
<sequence>TAYGRNRNDGRWYYFDDSSVSSSDSTSVCTPAAYLLVYLRNDLYHEYLQSDKSKQAETVNGEDSMNGQEKMDY</sequence>
<dbReference type="OrthoDB" id="265776at2759"/>
<dbReference type="Pfam" id="PF00443">
    <property type="entry name" value="UCH"/>
    <property type="match status" value="1"/>
</dbReference>
<dbReference type="AlphaFoldDB" id="A0A814IX73"/>
<evidence type="ECO:0000256" key="1">
    <source>
        <dbReference type="SAM" id="MobiDB-lite"/>
    </source>
</evidence>
<name>A0A814IX73_9BILA</name>
<dbReference type="Gene3D" id="3.90.70.10">
    <property type="entry name" value="Cysteine proteinases"/>
    <property type="match status" value="1"/>
</dbReference>
<evidence type="ECO:0000313" key="4">
    <source>
        <dbReference type="Proteomes" id="UP000663879"/>
    </source>
</evidence>
<accession>A0A814IX73</accession>
<dbReference type="GO" id="GO:0016579">
    <property type="term" value="P:protein deubiquitination"/>
    <property type="evidence" value="ECO:0007669"/>
    <property type="project" value="InterPro"/>
</dbReference>
<evidence type="ECO:0000313" key="3">
    <source>
        <dbReference type="EMBL" id="CAF1030202.1"/>
    </source>
</evidence>
<feature type="compositionally biased region" description="Polar residues" evidence="1">
    <location>
        <begin position="56"/>
        <end position="67"/>
    </location>
</feature>
<feature type="region of interest" description="Disordered" evidence="1">
    <location>
        <begin position="50"/>
        <end position="73"/>
    </location>
</feature>
<dbReference type="PROSITE" id="PS50235">
    <property type="entry name" value="USP_3"/>
    <property type="match status" value="1"/>
</dbReference>
<dbReference type="Proteomes" id="UP000663879">
    <property type="component" value="Unassembled WGS sequence"/>
</dbReference>
<dbReference type="InterPro" id="IPR038765">
    <property type="entry name" value="Papain-like_cys_pep_sf"/>
</dbReference>
<feature type="non-terminal residue" evidence="3">
    <location>
        <position position="1"/>
    </location>
</feature>
<dbReference type="EMBL" id="CAJNOC010004681">
    <property type="protein sequence ID" value="CAF1030202.1"/>
    <property type="molecule type" value="Genomic_DNA"/>
</dbReference>
<dbReference type="InterPro" id="IPR028889">
    <property type="entry name" value="USP"/>
</dbReference>
<dbReference type="InterPro" id="IPR001394">
    <property type="entry name" value="Peptidase_C19_UCH"/>
</dbReference>
<protein>
    <recommendedName>
        <fullName evidence="2">USP domain-containing protein</fullName>
    </recommendedName>
</protein>
<dbReference type="GO" id="GO:0004843">
    <property type="term" value="F:cysteine-type deubiquitinase activity"/>
    <property type="evidence" value="ECO:0007669"/>
    <property type="project" value="InterPro"/>
</dbReference>